<keyword evidence="1" id="KW-0812">Transmembrane</keyword>
<dbReference type="RefSeq" id="WP_146927409.1">
    <property type="nucleotide sequence ID" value="NZ_BJUB01000006.1"/>
</dbReference>
<dbReference type="InterPro" id="IPR025403">
    <property type="entry name" value="TgpA-like_C"/>
</dbReference>
<keyword evidence="1" id="KW-0472">Membrane</keyword>
<protein>
    <recommendedName>
        <fullName evidence="2">Protein-glutamine gamma-glutamyltransferase-like C-terminal domain-containing protein</fullName>
    </recommendedName>
</protein>
<feature type="transmembrane region" description="Helical" evidence="1">
    <location>
        <begin position="63"/>
        <end position="83"/>
    </location>
</feature>
<feature type="domain" description="Protein-glutamine gamma-glutamyltransferase-like C-terminal" evidence="2">
    <location>
        <begin position="130"/>
        <end position="198"/>
    </location>
</feature>
<dbReference type="OrthoDB" id="3389322at2"/>
<evidence type="ECO:0000313" key="4">
    <source>
        <dbReference type="Proteomes" id="UP000321118"/>
    </source>
</evidence>
<keyword evidence="4" id="KW-1185">Reference proteome</keyword>
<reference evidence="3 4" key="1">
    <citation type="submission" date="2019-07" db="EMBL/GenBank/DDBJ databases">
        <title>Whole genome shotgun sequence of Cellulomonas xylanilytica NBRC 101102.</title>
        <authorList>
            <person name="Hosoyama A."/>
            <person name="Uohara A."/>
            <person name="Ohji S."/>
            <person name="Ichikawa N."/>
        </authorList>
    </citation>
    <scope>NUCLEOTIDE SEQUENCE [LARGE SCALE GENOMIC DNA]</scope>
    <source>
        <strain evidence="3 4">NBRC 101102</strain>
    </source>
</reference>
<evidence type="ECO:0000313" key="3">
    <source>
        <dbReference type="EMBL" id="GEK21611.1"/>
    </source>
</evidence>
<proteinExistence type="predicted"/>
<dbReference type="Proteomes" id="UP000321118">
    <property type="component" value="Unassembled WGS sequence"/>
</dbReference>
<evidence type="ECO:0000259" key="2">
    <source>
        <dbReference type="Pfam" id="PF13559"/>
    </source>
</evidence>
<dbReference type="Pfam" id="PF13559">
    <property type="entry name" value="DUF4129"/>
    <property type="match status" value="1"/>
</dbReference>
<dbReference type="AlphaFoldDB" id="A0A510V6R8"/>
<sequence length="222" mass="23102">MSVLALVVGGVPVDPDAATARRWATEELLDPVYHQQRSLLAQLVDWVAELLAGLRTPAAFDPIAVLVVVAVIVAVVVVAFLVAGPVRLSRRGGADRSVLADDDARTSAEIRAAADAAADAGDWATAVLERFRAIVRGLEERTVLDERAARTAHEAALAAAARLPALASELVAAGRTFDDVAYGDAPATAQDDAQLRGLDARVQAARTTTGSQVADLTGAVPR</sequence>
<gene>
    <name evidence="3" type="ORF">CXY01_21310</name>
</gene>
<keyword evidence="1" id="KW-1133">Transmembrane helix</keyword>
<comment type="caution">
    <text evidence="3">The sequence shown here is derived from an EMBL/GenBank/DDBJ whole genome shotgun (WGS) entry which is preliminary data.</text>
</comment>
<evidence type="ECO:0000256" key="1">
    <source>
        <dbReference type="SAM" id="Phobius"/>
    </source>
</evidence>
<name>A0A510V6R8_9CELL</name>
<accession>A0A510V6R8</accession>
<dbReference type="EMBL" id="BJUB01000006">
    <property type="protein sequence ID" value="GEK21611.1"/>
    <property type="molecule type" value="Genomic_DNA"/>
</dbReference>
<organism evidence="3 4">
    <name type="scientific">Cellulomonas xylanilytica</name>
    <dbReference type="NCBI Taxonomy" id="233583"/>
    <lineage>
        <taxon>Bacteria</taxon>
        <taxon>Bacillati</taxon>
        <taxon>Actinomycetota</taxon>
        <taxon>Actinomycetes</taxon>
        <taxon>Micrococcales</taxon>
        <taxon>Cellulomonadaceae</taxon>
        <taxon>Cellulomonas</taxon>
    </lineage>
</organism>